<proteinExistence type="predicted"/>
<dbReference type="Pfam" id="PF01116">
    <property type="entry name" value="F_bP_aldolase"/>
    <property type="match status" value="1"/>
</dbReference>
<dbReference type="PROSITE" id="PS00806">
    <property type="entry name" value="ALDOLASE_CLASS_II_2"/>
    <property type="match status" value="1"/>
</dbReference>
<dbReference type="InterPro" id="IPR000771">
    <property type="entry name" value="FBA_II"/>
</dbReference>
<sequence>MVLVKSKEIIQKAVQSGYAIGAFNAENMEMVEAIIEAAEESNSPIIVQTTSGTLNITPPERFCAMVKSVADKVKVPVVMHLDHGDSFERVAQCLRAGYTSIMIDASKKDFYENVKITNDVIRMAKAVGVPVEAELGIVGGKEDGNVAEKEAFTDPYEAENFVKQTGVDFLAIGIGNVHGVYKADPKLRFDILQAVKEKTGDVPLVLHGTSGIPDEDVSRAVSMGIAKVNYATELRQVFTKAIKAYIDEDPGVIDPKKYNGKAKQAVKELVKKKLVILGSTGKA</sequence>
<feature type="binding site" evidence="2">
    <location>
        <begin position="208"/>
        <end position="210"/>
    </location>
    <ligand>
        <name>dihydroxyacetone phosphate</name>
        <dbReference type="ChEBI" id="CHEBI:57642"/>
    </ligand>
</feature>
<dbReference type="EC" id="4.1.2.13" evidence="4"/>
<dbReference type="GO" id="GO:0005975">
    <property type="term" value="P:carbohydrate metabolic process"/>
    <property type="evidence" value="ECO:0007669"/>
    <property type="project" value="InterPro"/>
</dbReference>
<evidence type="ECO:0000313" key="5">
    <source>
        <dbReference type="Proteomes" id="UP000562464"/>
    </source>
</evidence>
<dbReference type="PIRSF" id="PIRSF001359">
    <property type="entry name" value="F_bP_aldolase_II"/>
    <property type="match status" value="1"/>
</dbReference>
<keyword evidence="4" id="KW-0456">Lyase</keyword>
<dbReference type="AlphaFoldDB" id="A0A841C6B6"/>
<keyword evidence="5" id="KW-1185">Reference proteome</keyword>
<dbReference type="Proteomes" id="UP000562464">
    <property type="component" value="Unassembled WGS sequence"/>
</dbReference>
<feature type="binding site" evidence="3">
    <location>
        <position position="207"/>
    </location>
    <ligand>
        <name>Zn(2+)</name>
        <dbReference type="ChEBI" id="CHEBI:29105"/>
        <label>1</label>
        <note>catalytic</note>
    </ligand>
</feature>
<feature type="active site" description="Proton donor" evidence="1">
    <location>
        <position position="82"/>
    </location>
</feature>
<name>A0A841C6B6_9LACT</name>
<evidence type="ECO:0000256" key="2">
    <source>
        <dbReference type="PIRSR" id="PIRSR001359-2"/>
    </source>
</evidence>
<comment type="cofactor">
    <cofactor evidence="3">
        <name>Zn(2+)</name>
        <dbReference type="ChEBI" id="CHEBI:29105"/>
    </cofactor>
    <text evidence="3">Binds 2 Zn(2+) ions per subunit. One is catalytic and the other provides a structural contribution.</text>
</comment>
<dbReference type="EMBL" id="JACHHV010000002">
    <property type="protein sequence ID" value="MBB5887288.1"/>
    <property type="molecule type" value="Genomic_DNA"/>
</dbReference>
<feature type="binding site" evidence="2">
    <location>
        <position position="179"/>
    </location>
    <ligand>
        <name>dihydroxyacetone phosphate</name>
        <dbReference type="ChEBI" id="CHEBI:57642"/>
    </ligand>
</feature>
<feature type="binding site" evidence="3">
    <location>
        <position position="83"/>
    </location>
    <ligand>
        <name>Zn(2+)</name>
        <dbReference type="ChEBI" id="CHEBI:29105"/>
        <label>1</label>
        <note>catalytic</note>
    </ligand>
</feature>
<feature type="binding site" evidence="2">
    <location>
        <begin position="229"/>
        <end position="232"/>
    </location>
    <ligand>
        <name>dihydroxyacetone phosphate</name>
        <dbReference type="ChEBI" id="CHEBI:57642"/>
    </ligand>
</feature>
<keyword evidence="3" id="KW-0479">Metal-binding</keyword>
<dbReference type="RefSeq" id="WP_183538337.1">
    <property type="nucleotide sequence ID" value="NZ_JACHHV010000002.1"/>
</dbReference>
<reference evidence="4 5" key="1">
    <citation type="submission" date="2020-08" db="EMBL/GenBank/DDBJ databases">
        <title>Genomic Encyclopedia of Type Strains, Phase IV (KMG-IV): sequencing the most valuable type-strain genomes for metagenomic binning, comparative biology and taxonomic classification.</title>
        <authorList>
            <person name="Goeker M."/>
        </authorList>
    </citation>
    <scope>NUCLEOTIDE SEQUENCE [LARGE SCALE GENOMIC DNA]</scope>
    <source>
        <strain evidence="4 5">DSM 14925</strain>
    </source>
</reference>
<feature type="binding site" evidence="3">
    <location>
        <position position="134"/>
    </location>
    <ligand>
        <name>Zn(2+)</name>
        <dbReference type="ChEBI" id="CHEBI:29105"/>
        <label>2</label>
    </ligand>
</feature>
<keyword evidence="3" id="KW-0862">Zinc</keyword>
<dbReference type="PANTHER" id="PTHR30304">
    <property type="entry name" value="D-TAGATOSE-1,6-BISPHOSPHATE ALDOLASE"/>
    <property type="match status" value="1"/>
</dbReference>
<dbReference type="GO" id="GO:0004332">
    <property type="term" value="F:fructose-bisphosphate aldolase activity"/>
    <property type="evidence" value="ECO:0007669"/>
    <property type="project" value="UniProtKB-EC"/>
</dbReference>
<feature type="binding site" evidence="3">
    <location>
        <position position="178"/>
    </location>
    <ligand>
        <name>Zn(2+)</name>
        <dbReference type="ChEBI" id="CHEBI:29105"/>
        <label>1</label>
        <note>catalytic</note>
    </ligand>
</feature>
<dbReference type="PROSITE" id="PS00602">
    <property type="entry name" value="ALDOLASE_CLASS_II_1"/>
    <property type="match status" value="1"/>
</dbReference>
<dbReference type="InterPro" id="IPR050246">
    <property type="entry name" value="Class_II_FBP_aldolase"/>
</dbReference>
<dbReference type="InterPro" id="IPR013785">
    <property type="entry name" value="Aldolase_TIM"/>
</dbReference>
<dbReference type="CDD" id="cd00947">
    <property type="entry name" value="TBP_aldolase_IIB"/>
    <property type="match status" value="1"/>
</dbReference>
<evidence type="ECO:0000313" key="4">
    <source>
        <dbReference type="EMBL" id="MBB5887288.1"/>
    </source>
</evidence>
<comment type="caution">
    <text evidence="4">The sequence shown here is derived from an EMBL/GenBank/DDBJ whole genome shotgun (WGS) entry which is preliminary data.</text>
</comment>
<dbReference type="PANTHER" id="PTHR30304:SF0">
    <property type="entry name" value="D-TAGATOSE-1,6-BISPHOSPHATE ALDOLASE SUBUNIT GATY-RELATED"/>
    <property type="match status" value="1"/>
</dbReference>
<dbReference type="NCBIfam" id="TIGR00167">
    <property type="entry name" value="cbbA"/>
    <property type="match status" value="1"/>
</dbReference>
<dbReference type="EC" id="4.1.2.40" evidence="4"/>
<evidence type="ECO:0000256" key="1">
    <source>
        <dbReference type="PIRSR" id="PIRSR001359-1"/>
    </source>
</evidence>
<dbReference type="GO" id="GO:0009025">
    <property type="term" value="F:tagatose-bisphosphate aldolase activity"/>
    <property type="evidence" value="ECO:0007669"/>
    <property type="project" value="UniProtKB-EC"/>
</dbReference>
<feature type="binding site" evidence="3">
    <location>
        <position position="104"/>
    </location>
    <ligand>
        <name>Zn(2+)</name>
        <dbReference type="ChEBI" id="CHEBI:29105"/>
        <label>2</label>
    </ligand>
</feature>
<gene>
    <name evidence="4" type="ORF">HNQ37_000158</name>
</gene>
<organism evidence="4 5">
    <name type="scientific">Lactovum miscens</name>
    <dbReference type="NCBI Taxonomy" id="190387"/>
    <lineage>
        <taxon>Bacteria</taxon>
        <taxon>Bacillati</taxon>
        <taxon>Bacillota</taxon>
        <taxon>Bacilli</taxon>
        <taxon>Lactobacillales</taxon>
        <taxon>Streptococcaceae</taxon>
        <taxon>Lactovum</taxon>
    </lineage>
</organism>
<accession>A0A841C6B6</accession>
<dbReference type="SUPFAM" id="SSF51569">
    <property type="entry name" value="Aldolase"/>
    <property type="match status" value="1"/>
</dbReference>
<evidence type="ECO:0000256" key="3">
    <source>
        <dbReference type="PIRSR" id="PIRSR001359-3"/>
    </source>
</evidence>
<dbReference type="Gene3D" id="3.20.20.70">
    <property type="entry name" value="Aldolase class I"/>
    <property type="match status" value="1"/>
</dbReference>
<protein>
    <submittedName>
        <fullName evidence="4">Fructose-bisphosphate aldolase class II/tagatose 1,6-diphosphate aldolase GatY/KbaY</fullName>
        <ecNumber evidence="4">4.1.2.13</ecNumber>
        <ecNumber evidence="4">4.1.2.40</ecNumber>
    </submittedName>
</protein>
<dbReference type="GO" id="GO:0008270">
    <property type="term" value="F:zinc ion binding"/>
    <property type="evidence" value="ECO:0007669"/>
    <property type="project" value="InterPro"/>
</dbReference>